<sequence>MVKKSSSGTVWPGPALPASCAIRPLSIQRMRSSMRDFPLNNVSPFATMPDGQAHGAIHIAPVRTGFVFHVLGQATGTIDQTRQQQLQKMMDAIAPDLGGELRVLSPGQWFWVGENDVSQGRFGEIAGQLPGEFALSDQTHGRVRLRVTGARVCDVLAKGVMIDLDEGIFGVGQSAMTQIGHIGAMVTRLDRDSFEITVLRSFADSLWHELHHMAAEFNGPHS</sequence>
<dbReference type="Gene3D" id="3.30.1360.120">
    <property type="entry name" value="Probable tRNA modification gtpase trme, domain 1"/>
    <property type="match status" value="1"/>
</dbReference>
<dbReference type="Proteomes" id="UP000233365">
    <property type="component" value="Unassembled WGS sequence"/>
</dbReference>
<evidence type="ECO:0000313" key="1">
    <source>
        <dbReference type="EMBL" id="PKR47821.1"/>
    </source>
</evidence>
<gene>
    <name evidence="1" type="ORF">CU041_17190</name>
</gene>
<dbReference type="SUPFAM" id="SSF103025">
    <property type="entry name" value="Folate-binding domain"/>
    <property type="match status" value="1"/>
</dbReference>
<comment type="caution">
    <text evidence="1">The sequence shown here is derived from an EMBL/GenBank/DDBJ whole genome shotgun (WGS) entry which is preliminary data.</text>
</comment>
<keyword evidence="2" id="KW-1185">Reference proteome</keyword>
<organism evidence="1 2">
    <name type="scientific">Thalassospira povalilytica</name>
    <dbReference type="NCBI Taxonomy" id="732237"/>
    <lineage>
        <taxon>Bacteria</taxon>
        <taxon>Pseudomonadati</taxon>
        <taxon>Pseudomonadota</taxon>
        <taxon>Alphaproteobacteria</taxon>
        <taxon>Rhodospirillales</taxon>
        <taxon>Thalassospiraceae</taxon>
        <taxon>Thalassospira</taxon>
    </lineage>
</organism>
<reference evidence="1 2" key="1">
    <citation type="submission" date="2017-11" db="EMBL/GenBank/DDBJ databases">
        <title>Biodiversity and function of Thalassospira species in the particle-attached aromatic-hydrocarbon-degrading consortia from the surface seawater of the China South Sea.</title>
        <authorList>
            <person name="Dong C."/>
            <person name="Liu R."/>
            <person name="Shao Z."/>
        </authorList>
    </citation>
    <scope>NUCLEOTIDE SEQUENCE [LARGE SCALE GENOMIC DNA]</scope>
    <source>
        <strain evidence="1 2">139Z-12</strain>
    </source>
</reference>
<protein>
    <submittedName>
        <fullName evidence="1">Sarcosine oxidase subunit gamma</fullName>
    </submittedName>
</protein>
<dbReference type="InterPro" id="IPR007375">
    <property type="entry name" value="SoxG"/>
</dbReference>
<dbReference type="InterPro" id="IPR027266">
    <property type="entry name" value="TrmE/GcvT-like"/>
</dbReference>
<dbReference type="Pfam" id="PF04268">
    <property type="entry name" value="SoxG"/>
    <property type="match status" value="1"/>
</dbReference>
<name>A0ABX4R5U4_9PROT</name>
<proteinExistence type="predicted"/>
<accession>A0ABX4R5U4</accession>
<evidence type="ECO:0000313" key="2">
    <source>
        <dbReference type="Proteomes" id="UP000233365"/>
    </source>
</evidence>
<dbReference type="EMBL" id="PGTS01000007">
    <property type="protein sequence ID" value="PKR47821.1"/>
    <property type="molecule type" value="Genomic_DNA"/>
</dbReference>